<gene>
    <name evidence="1" type="ORF">UY76_C0045G0006</name>
</gene>
<dbReference type="Gene3D" id="3.30.70.120">
    <property type="match status" value="1"/>
</dbReference>
<evidence type="ECO:0000313" key="1">
    <source>
        <dbReference type="EMBL" id="KKW32006.1"/>
    </source>
</evidence>
<dbReference type="EMBL" id="LCRH01000045">
    <property type="protein sequence ID" value="KKW32006.1"/>
    <property type="molecule type" value="Genomic_DNA"/>
</dbReference>
<evidence type="ECO:0000313" key="2">
    <source>
        <dbReference type="Proteomes" id="UP000034054"/>
    </source>
</evidence>
<dbReference type="InterPro" id="IPR036069">
    <property type="entry name" value="DUF34/NIF3_sf"/>
</dbReference>
<dbReference type="SUPFAM" id="SSF102705">
    <property type="entry name" value="NIF3 (NGG1p interacting factor 3)-like"/>
    <property type="match status" value="1"/>
</dbReference>
<dbReference type="PANTHER" id="PTHR41774">
    <property type="match status" value="1"/>
</dbReference>
<dbReference type="Proteomes" id="UP000034054">
    <property type="component" value="Unassembled WGS sequence"/>
</dbReference>
<proteinExistence type="predicted"/>
<sequence>MSTKLVSAYRIVTFVPPDHLDKILATVQLSNPLQYGHYTGVCWHSAPGVEMFVPETAAHPTEGKAGTQSTCPSIRLEFSIPRNEEELQKMLDCLTGIHPWEEPVILISEILETRRT</sequence>
<dbReference type="AlphaFoldDB" id="A0A0G1XM72"/>
<accession>A0A0G1XM72</accession>
<organism evidence="1 2">
    <name type="scientific">Candidatus Uhrbacteria bacterium GW2011_GWA2_52_8d</name>
    <dbReference type="NCBI Taxonomy" id="1618979"/>
    <lineage>
        <taxon>Bacteria</taxon>
        <taxon>Candidatus Uhriibacteriota</taxon>
    </lineage>
</organism>
<comment type="caution">
    <text evidence="1">The sequence shown here is derived from an EMBL/GenBank/DDBJ whole genome shotgun (WGS) entry which is preliminary data.</text>
</comment>
<protein>
    <submittedName>
        <fullName evidence="1">Uncharacterized protein</fullName>
    </submittedName>
</protein>
<dbReference type="InterPro" id="IPR015867">
    <property type="entry name" value="N-reg_PII/ATP_PRibTrfase_C"/>
</dbReference>
<name>A0A0G1XM72_9BACT</name>
<dbReference type="PANTHER" id="PTHR41774:SF1">
    <property type="entry name" value="NGG1P INTERACTING FACTOR NIF3"/>
    <property type="match status" value="1"/>
</dbReference>
<reference evidence="1 2" key="1">
    <citation type="journal article" date="2015" name="Nature">
        <title>rRNA introns, odd ribosomes, and small enigmatic genomes across a large radiation of phyla.</title>
        <authorList>
            <person name="Brown C.T."/>
            <person name="Hug L.A."/>
            <person name="Thomas B.C."/>
            <person name="Sharon I."/>
            <person name="Castelle C.J."/>
            <person name="Singh A."/>
            <person name="Wilkins M.J."/>
            <person name="Williams K.H."/>
            <person name="Banfield J.F."/>
        </authorList>
    </citation>
    <scope>NUCLEOTIDE SEQUENCE [LARGE SCALE GENOMIC DNA]</scope>
</reference>